<accession>A0ABQ0JHI0</accession>
<dbReference type="Gene3D" id="2.60.120.1390">
    <property type="match status" value="1"/>
</dbReference>
<name>A0ABQ0JHI0_9VIBR</name>
<organism evidence="1 2">
    <name type="scientific">Vibrio variabilis</name>
    <dbReference type="NCBI Taxonomy" id="990271"/>
    <lineage>
        <taxon>Bacteria</taxon>
        <taxon>Pseudomonadati</taxon>
        <taxon>Pseudomonadota</taxon>
        <taxon>Gammaproteobacteria</taxon>
        <taxon>Vibrionales</taxon>
        <taxon>Vibrionaceae</taxon>
        <taxon>Vibrio</taxon>
    </lineage>
</organism>
<dbReference type="Pfam" id="PF11175">
    <property type="entry name" value="DUF2961"/>
    <property type="match status" value="1"/>
</dbReference>
<reference evidence="2" key="1">
    <citation type="submission" date="2014-09" db="EMBL/GenBank/DDBJ databases">
        <title>Vibrio variabilis JCM 19239. (C206) whole genome shotgun sequence.</title>
        <authorList>
            <person name="Sawabe T."/>
            <person name="Meirelles P."/>
            <person name="Nakanishi M."/>
            <person name="Sayaka M."/>
            <person name="Hattori M."/>
            <person name="Ohkuma M."/>
        </authorList>
    </citation>
    <scope>NUCLEOTIDE SEQUENCE [LARGE SCALE GENOMIC DNA]</scope>
    <source>
        <strain evidence="2">JCM 19239</strain>
    </source>
</reference>
<evidence type="ECO:0000313" key="2">
    <source>
        <dbReference type="Proteomes" id="UP000029223"/>
    </source>
</evidence>
<comment type="caution">
    <text evidence="1">The sequence shown here is derived from an EMBL/GenBank/DDBJ whole genome shotgun (WGS) entry which is preliminary data.</text>
</comment>
<evidence type="ECO:0000313" key="1">
    <source>
        <dbReference type="EMBL" id="GAL28194.1"/>
    </source>
</evidence>
<protein>
    <recommendedName>
        <fullName evidence="3">DUF2961 domain-containing protein</fullName>
    </recommendedName>
</protein>
<dbReference type="EMBL" id="BBMS01000039">
    <property type="protein sequence ID" value="GAL28194.1"/>
    <property type="molecule type" value="Genomic_DNA"/>
</dbReference>
<evidence type="ECO:0008006" key="3">
    <source>
        <dbReference type="Google" id="ProtNLM"/>
    </source>
</evidence>
<gene>
    <name evidence="1" type="ORF">JCM19239_5454</name>
</gene>
<proteinExistence type="predicted"/>
<dbReference type="InterPro" id="IPR021345">
    <property type="entry name" value="DUF2961"/>
</dbReference>
<keyword evidence="2" id="KW-1185">Reference proteome</keyword>
<sequence>MLDTGYAEQQSSELGKGWKVNPATIIEPGATKVVADINEMGNIQSIWMTGHISRDLILRIYWDNQSNPSVEVPYPDFFAHGYCDNREALLGTEFQPLVSDAVCITPMRCSMYHAYEWYELFLVNAISSAMFNHIGKHW</sequence>
<dbReference type="Proteomes" id="UP000029223">
    <property type="component" value="Unassembled WGS sequence"/>
</dbReference>